<name>A0A9P5Y4Y4_9AGAR</name>
<keyword evidence="3" id="KW-0732">Signal</keyword>
<evidence type="ECO:0000313" key="4">
    <source>
        <dbReference type="EMBL" id="KAF9461386.1"/>
    </source>
</evidence>
<feature type="chain" id="PRO_5040133854" evidence="3">
    <location>
        <begin position="18"/>
        <end position="459"/>
    </location>
</feature>
<sequence length="459" mass="49133">MLTLLVLQLSLISCIQALGIFIPLNLDPGSGTCSAWSRVIASISANPQTPFFSIVNPDDGPGDHNSQPSGAYRQCVQSLRPHTNATVLGYVDTDTGKKSLSDVIAEINTYANWNSSYRPTGIFFDGARADGNSVSQYETYATYARGKGFTFIALDPGEIPDPGYFGFTDLINTYESSFSGFNADANVFTSASTPASKQSVWLTEAPKNGSYSVVISQLIKKGIRAVYISDLRDDQSGIPSQWASFVADVGKTNMIQAPTSISLPGTPTNTHQPAATSDTAIEGSNRPNVGAIVGGIFGALVVIVVLLVIVFIIRRNRRRNGRSVPAVGAEIAHPFTKFKSTTSTTVEYGLSTKYNSKQMEPKEPPVDAQSEFGDSQNGSSFGHGNYILPSIQTTFQNSPSSGLLGHSDSLLSPMTNPVPGAVLGPTKRMYHLTNYASVRRSLEALHRASKPEAPPTYTP</sequence>
<gene>
    <name evidence="4" type="ORF">BDZ94DRAFT_1196268</name>
</gene>
<protein>
    <submittedName>
        <fullName evidence="4">Spherulation-specific family 4-domain-containing protein</fullName>
    </submittedName>
</protein>
<dbReference type="PANTHER" id="PTHR35040:SF9">
    <property type="entry name" value="4-LIKE CELL SURFACE PROTEIN, PUTATIVE (AFU_ORTHOLOGUE AFUA_4G14080)-RELATED"/>
    <property type="match status" value="1"/>
</dbReference>
<evidence type="ECO:0000256" key="3">
    <source>
        <dbReference type="SAM" id="SignalP"/>
    </source>
</evidence>
<feature type="compositionally biased region" description="Polar residues" evidence="1">
    <location>
        <begin position="261"/>
        <end position="279"/>
    </location>
</feature>
<feature type="region of interest" description="Disordered" evidence="1">
    <location>
        <begin position="261"/>
        <end position="282"/>
    </location>
</feature>
<accession>A0A9P5Y4Y4</accession>
<keyword evidence="2" id="KW-0812">Transmembrane</keyword>
<feature type="transmembrane region" description="Helical" evidence="2">
    <location>
        <begin position="289"/>
        <end position="313"/>
    </location>
</feature>
<dbReference type="InterPro" id="IPR021986">
    <property type="entry name" value="Spherulin4"/>
</dbReference>
<reference evidence="4" key="1">
    <citation type="submission" date="2020-11" db="EMBL/GenBank/DDBJ databases">
        <authorList>
            <consortium name="DOE Joint Genome Institute"/>
            <person name="Ahrendt S."/>
            <person name="Riley R."/>
            <person name="Andreopoulos W."/>
            <person name="Labutti K."/>
            <person name="Pangilinan J."/>
            <person name="Ruiz-Duenas F.J."/>
            <person name="Barrasa J.M."/>
            <person name="Sanchez-Garcia M."/>
            <person name="Camarero S."/>
            <person name="Miyauchi S."/>
            <person name="Serrano A."/>
            <person name="Linde D."/>
            <person name="Babiker R."/>
            <person name="Drula E."/>
            <person name="Ayuso-Fernandez I."/>
            <person name="Pacheco R."/>
            <person name="Padilla G."/>
            <person name="Ferreira P."/>
            <person name="Barriuso J."/>
            <person name="Kellner H."/>
            <person name="Castanera R."/>
            <person name="Alfaro M."/>
            <person name="Ramirez L."/>
            <person name="Pisabarro A.G."/>
            <person name="Kuo A."/>
            <person name="Tritt A."/>
            <person name="Lipzen A."/>
            <person name="He G."/>
            <person name="Yan M."/>
            <person name="Ng V."/>
            <person name="Cullen D."/>
            <person name="Martin F."/>
            <person name="Rosso M.-N."/>
            <person name="Henrissat B."/>
            <person name="Hibbett D."/>
            <person name="Martinez A.T."/>
            <person name="Grigoriev I.V."/>
        </authorList>
    </citation>
    <scope>NUCLEOTIDE SEQUENCE</scope>
    <source>
        <strain evidence="4">CBS 247.69</strain>
    </source>
</reference>
<dbReference type="EMBL" id="MU150285">
    <property type="protein sequence ID" value="KAF9461386.1"/>
    <property type="molecule type" value="Genomic_DNA"/>
</dbReference>
<dbReference type="Pfam" id="PF12138">
    <property type="entry name" value="Spherulin4"/>
    <property type="match status" value="1"/>
</dbReference>
<dbReference type="AlphaFoldDB" id="A0A9P5Y4Y4"/>
<evidence type="ECO:0000256" key="1">
    <source>
        <dbReference type="SAM" id="MobiDB-lite"/>
    </source>
</evidence>
<dbReference type="PANTHER" id="PTHR35040">
    <property type="match status" value="1"/>
</dbReference>
<feature type="region of interest" description="Disordered" evidence="1">
    <location>
        <begin position="355"/>
        <end position="375"/>
    </location>
</feature>
<evidence type="ECO:0000256" key="2">
    <source>
        <dbReference type="SAM" id="Phobius"/>
    </source>
</evidence>
<evidence type="ECO:0000313" key="5">
    <source>
        <dbReference type="Proteomes" id="UP000807353"/>
    </source>
</evidence>
<organism evidence="4 5">
    <name type="scientific">Collybia nuda</name>
    <dbReference type="NCBI Taxonomy" id="64659"/>
    <lineage>
        <taxon>Eukaryota</taxon>
        <taxon>Fungi</taxon>
        <taxon>Dikarya</taxon>
        <taxon>Basidiomycota</taxon>
        <taxon>Agaricomycotina</taxon>
        <taxon>Agaricomycetes</taxon>
        <taxon>Agaricomycetidae</taxon>
        <taxon>Agaricales</taxon>
        <taxon>Tricholomatineae</taxon>
        <taxon>Clitocybaceae</taxon>
        <taxon>Collybia</taxon>
    </lineage>
</organism>
<dbReference type="Proteomes" id="UP000807353">
    <property type="component" value="Unassembled WGS sequence"/>
</dbReference>
<dbReference type="OrthoDB" id="5342184at2759"/>
<comment type="caution">
    <text evidence="4">The sequence shown here is derived from an EMBL/GenBank/DDBJ whole genome shotgun (WGS) entry which is preliminary data.</text>
</comment>
<keyword evidence="2" id="KW-0472">Membrane</keyword>
<keyword evidence="5" id="KW-1185">Reference proteome</keyword>
<proteinExistence type="predicted"/>
<feature type="signal peptide" evidence="3">
    <location>
        <begin position="1"/>
        <end position="17"/>
    </location>
</feature>
<keyword evidence="2" id="KW-1133">Transmembrane helix</keyword>